<accession>A0A850PG41</accession>
<evidence type="ECO:0000313" key="2">
    <source>
        <dbReference type="EMBL" id="NVN41186.1"/>
    </source>
</evidence>
<dbReference type="Pfam" id="PF07813">
    <property type="entry name" value="LTXXQ"/>
    <property type="match status" value="1"/>
</dbReference>
<keyword evidence="3" id="KW-1185">Reference proteome</keyword>
<evidence type="ECO:0000256" key="1">
    <source>
        <dbReference type="SAM" id="SignalP"/>
    </source>
</evidence>
<dbReference type="GO" id="GO:0042597">
    <property type="term" value="C:periplasmic space"/>
    <property type="evidence" value="ECO:0007669"/>
    <property type="project" value="InterPro"/>
</dbReference>
<reference evidence="2 3" key="1">
    <citation type="submission" date="2020-06" db="EMBL/GenBank/DDBJ databases">
        <title>Description of novel acetic acid bacteria.</title>
        <authorList>
            <person name="Sombolestani A."/>
        </authorList>
    </citation>
    <scope>NUCLEOTIDE SEQUENCE [LARGE SCALE GENOMIC DNA]</scope>
    <source>
        <strain evidence="2 3">LMG 27010</strain>
    </source>
</reference>
<gene>
    <name evidence="2" type="ORF">HUK82_11530</name>
</gene>
<keyword evidence="1" id="KW-0732">Signal</keyword>
<protein>
    <submittedName>
        <fullName evidence="2">Spy/CpxP family protein refolding chaperone</fullName>
    </submittedName>
</protein>
<sequence>MTFRTVLAFSTPALILGGWLATLPAVAHAADTASAAPAAASARASVPAGLEEHIKKLHDDLGITQSEEATWSAFAQTMRDNATSAHAAAESANASLSQQTAADIMKSYADLATKRGQDLQTLSNAFTTLYTSFSDDQKKKADTLFRENGLRHGGPTKTDTHGKH</sequence>
<dbReference type="AlphaFoldDB" id="A0A850PG41"/>
<dbReference type="Proteomes" id="UP000585665">
    <property type="component" value="Unassembled WGS sequence"/>
</dbReference>
<dbReference type="InterPro" id="IPR012899">
    <property type="entry name" value="LTXXQ"/>
</dbReference>
<comment type="caution">
    <text evidence="2">The sequence shown here is derived from an EMBL/GenBank/DDBJ whole genome shotgun (WGS) entry which is preliminary data.</text>
</comment>
<organism evidence="2 3">
    <name type="scientific">Ameyamaea chiangmaiensis</name>
    <dbReference type="NCBI Taxonomy" id="442969"/>
    <lineage>
        <taxon>Bacteria</taxon>
        <taxon>Pseudomonadati</taxon>
        <taxon>Pseudomonadota</taxon>
        <taxon>Alphaproteobacteria</taxon>
        <taxon>Acetobacterales</taxon>
        <taxon>Acetobacteraceae</taxon>
        <taxon>Ameyamaea</taxon>
    </lineage>
</organism>
<proteinExistence type="predicted"/>
<name>A0A850PG41_9PROT</name>
<evidence type="ECO:0000313" key="3">
    <source>
        <dbReference type="Proteomes" id="UP000585665"/>
    </source>
</evidence>
<feature type="chain" id="PRO_5032634756" evidence="1">
    <location>
        <begin position="30"/>
        <end position="164"/>
    </location>
</feature>
<dbReference type="RefSeq" id="WP_176614094.1">
    <property type="nucleotide sequence ID" value="NZ_JABXXR010000098.1"/>
</dbReference>
<feature type="signal peptide" evidence="1">
    <location>
        <begin position="1"/>
        <end position="29"/>
    </location>
</feature>
<dbReference type="EMBL" id="JABXXR010000098">
    <property type="protein sequence ID" value="NVN41186.1"/>
    <property type="molecule type" value="Genomic_DNA"/>
</dbReference>